<proteinExistence type="predicted"/>
<dbReference type="EMBL" id="LR796776">
    <property type="protein sequence ID" value="CAB4165804.1"/>
    <property type="molecule type" value="Genomic_DNA"/>
</dbReference>
<dbReference type="InterPro" id="IPR019534">
    <property type="entry name" value="DUF2452"/>
</dbReference>
<evidence type="ECO:0008006" key="5">
    <source>
        <dbReference type="Google" id="ProtNLM"/>
    </source>
</evidence>
<organism evidence="2">
    <name type="scientific">uncultured Caudovirales phage</name>
    <dbReference type="NCBI Taxonomy" id="2100421"/>
    <lineage>
        <taxon>Viruses</taxon>
        <taxon>Duplodnaviria</taxon>
        <taxon>Heunggongvirae</taxon>
        <taxon>Uroviricota</taxon>
        <taxon>Caudoviricetes</taxon>
        <taxon>Peduoviridae</taxon>
        <taxon>Maltschvirus</taxon>
        <taxon>Maltschvirus maltsch</taxon>
    </lineage>
</organism>
<name>A0A6J5PDY6_9CAUD</name>
<evidence type="ECO:0000313" key="4">
    <source>
        <dbReference type="EMBL" id="CAB4221304.1"/>
    </source>
</evidence>
<protein>
    <recommendedName>
        <fullName evidence="5">DUF2452 domain-containing protein</fullName>
    </recommendedName>
</protein>
<dbReference type="EMBL" id="LR796758">
    <property type="protein sequence ID" value="CAB4163956.1"/>
    <property type="molecule type" value="Genomic_DNA"/>
</dbReference>
<evidence type="ECO:0000313" key="3">
    <source>
        <dbReference type="EMBL" id="CAB4186966.1"/>
    </source>
</evidence>
<evidence type="ECO:0000313" key="2">
    <source>
        <dbReference type="EMBL" id="CAB4165804.1"/>
    </source>
</evidence>
<evidence type="ECO:0000313" key="1">
    <source>
        <dbReference type="EMBL" id="CAB4163956.1"/>
    </source>
</evidence>
<dbReference type="EMBL" id="LR797502">
    <property type="protein sequence ID" value="CAB4221304.1"/>
    <property type="molecule type" value="Genomic_DNA"/>
</dbReference>
<sequence>MSDHKPNSAKGRTSYDSNSTGSLIPFFNRNISEYPTEAGGVNFDLVPVTKQKDIMINHARMYAQQEYDRIMELVAVLEKQANDIKRRLDLTDAIHGAEYHFQTVMGQCYWLVWDTRKEKTLLVHLGPAAWSTGIPANYEYQMQVKYMGDHTWMEILE</sequence>
<gene>
    <name evidence="3" type="ORF">UFOVP1146_312</name>
    <name evidence="4" type="ORF">UFOVP1638_253</name>
    <name evidence="1" type="ORF">UFOVP812_225</name>
    <name evidence="2" type="ORF">UFOVP818_340</name>
</gene>
<accession>A0A6J5PDY6</accession>
<dbReference type="EMBL" id="LR797099">
    <property type="protein sequence ID" value="CAB4186966.1"/>
    <property type="molecule type" value="Genomic_DNA"/>
</dbReference>
<dbReference type="Pfam" id="PF10504">
    <property type="entry name" value="DUF2452"/>
    <property type="match status" value="1"/>
</dbReference>
<reference evidence="2" key="1">
    <citation type="submission" date="2020-04" db="EMBL/GenBank/DDBJ databases">
        <authorList>
            <person name="Chiriac C."/>
            <person name="Salcher M."/>
            <person name="Ghai R."/>
            <person name="Kavagutti S V."/>
        </authorList>
    </citation>
    <scope>NUCLEOTIDE SEQUENCE</scope>
</reference>